<dbReference type="OrthoDB" id="384327at2"/>
<keyword evidence="9 11" id="KW-0472">Membrane</keyword>
<dbReference type="Pfam" id="PF02687">
    <property type="entry name" value="FtsX"/>
    <property type="match status" value="1"/>
</dbReference>
<name>A0A089LH83_PAEBO</name>
<dbReference type="Proteomes" id="UP000029518">
    <property type="component" value="Chromosome"/>
</dbReference>
<dbReference type="HOGENOM" id="CLU_060907_2_0_9"/>
<keyword evidence="5" id="KW-0813">Transport</keyword>
<evidence type="ECO:0000259" key="12">
    <source>
        <dbReference type="Pfam" id="PF02687"/>
    </source>
</evidence>
<comment type="similarity">
    <text evidence="2">Belongs to the ABC-4 integral membrane protein family. HrtB subfamily.</text>
</comment>
<evidence type="ECO:0000313" key="13">
    <source>
        <dbReference type="EMBL" id="AIQ58508.1"/>
    </source>
</evidence>
<feature type="domain" description="ABC3 transporter permease C-terminal" evidence="12">
    <location>
        <begin position="255"/>
        <end position="364"/>
    </location>
</feature>
<dbReference type="InterPro" id="IPR003838">
    <property type="entry name" value="ABC3_permease_C"/>
</dbReference>
<sequence>MFLALREMRHSKARYSLIMVIMLLVSFLVLFVTGLARGLAYANISALENMPANYFVVQSDADHTFRRSQLGETELAAARAVAGEAKATLLGVQTSTITAADADVKADITFFAADMNGMLAPKVTEGAGITNDVQGNAVVDSKLEESGVTIGSTISDQASGMSWTVSGFVKDSSYSHTPVVYINQLDWQAMKQGAVQGGSSSGSSGNAPYNVIALKVSSAQASEIAAQQQSVEVITQKQAISSVPGYAAEQNSLLMMIAFLFVIAAVVLAVFFYVITIQKTSQFGILKAMGTKMSYLAWSVVGQVLILSVASLALSLLLTFGMNMGLPDTMPFQLDGQTMILTSLLFIGMSLLGSLISVARVAKVDALEAIGRTGA</sequence>
<feature type="transmembrane region" description="Helical" evidence="11">
    <location>
        <begin position="253"/>
        <end position="275"/>
    </location>
</feature>
<evidence type="ECO:0000256" key="4">
    <source>
        <dbReference type="ARBA" id="ARBA00016962"/>
    </source>
</evidence>
<dbReference type="EMBL" id="CP009285">
    <property type="protein sequence ID" value="AIQ58508.1"/>
    <property type="molecule type" value="Genomic_DNA"/>
</dbReference>
<dbReference type="AlphaFoldDB" id="A0A089LH83"/>
<evidence type="ECO:0000256" key="5">
    <source>
        <dbReference type="ARBA" id="ARBA00022448"/>
    </source>
</evidence>
<accession>A0A089LH83</accession>
<gene>
    <name evidence="13" type="ORF">PBOR_17365</name>
</gene>
<evidence type="ECO:0000256" key="9">
    <source>
        <dbReference type="ARBA" id="ARBA00023136"/>
    </source>
</evidence>
<protein>
    <recommendedName>
        <fullName evidence="4">Putative hemin transport system permease protein HrtB</fullName>
    </recommendedName>
</protein>
<organism evidence="13 14">
    <name type="scientific">Paenibacillus borealis</name>
    <dbReference type="NCBI Taxonomy" id="160799"/>
    <lineage>
        <taxon>Bacteria</taxon>
        <taxon>Bacillati</taxon>
        <taxon>Bacillota</taxon>
        <taxon>Bacilli</taxon>
        <taxon>Bacillales</taxon>
        <taxon>Paenibacillaceae</taxon>
        <taxon>Paenibacillus</taxon>
    </lineage>
</organism>
<evidence type="ECO:0000256" key="11">
    <source>
        <dbReference type="SAM" id="Phobius"/>
    </source>
</evidence>
<evidence type="ECO:0000256" key="10">
    <source>
        <dbReference type="ARBA" id="ARBA00024973"/>
    </source>
</evidence>
<keyword evidence="6" id="KW-1003">Cell membrane</keyword>
<keyword evidence="8 11" id="KW-1133">Transmembrane helix</keyword>
<evidence type="ECO:0000256" key="1">
    <source>
        <dbReference type="ARBA" id="ARBA00004651"/>
    </source>
</evidence>
<keyword evidence="7 11" id="KW-0812">Transmembrane</keyword>
<evidence type="ECO:0000256" key="3">
    <source>
        <dbReference type="ARBA" id="ARBA00011131"/>
    </source>
</evidence>
<evidence type="ECO:0000256" key="8">
    <source>
        <dbReference type="ARBA" id="ARBA00022989"/>
    </source>
</evidence>
<dbReference type="GO" id="GO:0005886">
    <property type="term" value="C:plasma membrane"/>
    <property type="evidence" value="ECO:0007669"/>
    <property type="project" value="UniProtKB-SubCell"/>
</dbReference>
<feature type="transmembrane region" description="Helical" evidence="11">
    <location>
        <begin position="340"/>
        <end position="362"/>
    </location>
</feature>
<dbReference type="InterPro" id="IPR051125">
    <property type="entry name" value="ABC-4/HrtB_transporter"/>
</dbReference>
<comment type="subunit">
    <text evidence="3">The complex is composed of two ATP-binding proteins (HrtA), two transmembrane proteins (HrtB) and a solute-binding protein.</text>
</comment>
<evidence type="ECO:0000256" key="2">
    <source>
        <dbReference type="ARBA" id="ARBA00008697"/>
    </source>
</evidence>
<dbReference type="KEGG" id="pbd:PBOR_17365"/>
<reference evidence="13" key="1">
    <citation type="submission" date="2014-08" db="EMBL/GenBank/DDBJ databases">
        <title>Comparative genomics of the Paenibacillus odorifer group.</title>
        <authorList>
            <person name="den Bakker H.C."/>
            <person name="Tsai Y.-C.Y.-C."/>
            <person name="Martin N."/>
            <person name="Korlach J."/>
            <person name="Wiedmann M."/>
        </authorList>
    </citation>
    <scope>NUCLEOTIDE SEQUENCE [LARGE SCALE GENOMIC DNA]</scope>
    <source>
        <strain evidence="13">DSM 13188</strain>
    </source>
</reference>
<dbReference type="PANTHER" id="PTHR43738">
    <property type="entry name" value="ABC TRANSPORTER, MEMBRANE PROTEIN"/>
    <property type="match status" value="1"/>
</dbReference>
<dbReference type="RefSeq" id="WP_042213499.1">
    <property type="nucleotide sequence ID" value="NZ_CP009285.1"/>
</dbReference>
<feature type="transmembrane region" description="Helical" evidence="11">
    <location>
        <begin position="295"/>
        <end position="320"/>
    </location>
</feature>
<keyword evidence="14" id="KW-1185">Reference proteome</keyword>
<comment type="function">
    <text evidence="10">Part of the ABC transporter complex hrt involved in hemin import. Responsible for the translocation of the substrate across the membrane.</text>
</comment>
<dbReference type="PANTHER" id="PTHR43738:SF1">
    <property type="entry name" value="HEMIN TRANSPORT SYSTEM PERMEASE PROTEIN HRTB-RELATED"/>
    <property type="match status" value="1"/>
</dbReference>
<evidence type="ECO:0000256" key="6">
    <source>
        <dbReference type="ARBA" id="ARBA00022475"/>
    </source>
</evidence>
<proteinExistence type="inferred from homology"/>
<comment type="subcellular location">
    <subcellularLocation>
        <location evidence="1">Cell membrane</location>
        <topology evidence="1">Multi-pass membrane protein</topology>
    </subcellularLocation>
</comment>
<evidence type="ECO:0000313" key="14">
    <source>
        <dbReference type="Proteomes" id="UP000029518"/>
    </source>
</evidence>
<evidence type="ECO:0000256" key="7">
    <source>
        <dbReference type="ARBA" id="ARBA00022692"/>
    </source>
</evidence>